<dbReference type="GeneID" id="93867701"/>
<dbReference type="GO" id="GO:0015074">
    <property type="term" value="P:DNA integration"/>
    <property type="evidence" value="ECO:0007669"/>
    <property type="project" value="InterPro"/>
</dbReference>
<dbReference type="EMBL" id="PELR01000398">
    <property type="protein sequence ID" value="RTH00316.1"/>
    <property type="molecule type" value="Genomic_DNA"/>
</dbReference>
<dbReference type="InterPro" id="IPR002104">
    <property type="entry name" value="Integrase_catalytic"/>
</dbReference>
<evidence type="ECO:0000313" key="7">
    <source>
        <dbReference type="Proteomes" id="UP000287439"/>
    </source>
</evidence>
<name>A0A430QYV6_THESC</name>
<dbReference type="PROSITE" id="PS51898">
    <property type="entry name" value="TYR_RECOMBINASE"/>
    <property type="match status" value="1"/>
</dbReference>
<dbReference type="SUPFAM" id="SSF56349">
    <property type="entry name" value="DNA breaking-rejoining enzymes"/>
    <property type="match status" value="1"/>
</dbReference>
<comment type="caution">
    <text evidence="4">The sequence shown here is derived from an EMBL/GenBank/DDBJ whole genome shotgun (WGS) entry which is preliminary data.</text>
</comment>
<evidence type="ECO:0000259" key="2">
    <source>
        <dbReference type="PROSITE" id="PS51898"/>
    </source>
</evidence>
<dbReference type="GO" id="GO:0006310">
    <property type="term" value="P:DNA recombination"/>
    <property type="evidence" value="ECO:0007669"/>
    <property type="project" value="UniProtKB-KW"/>
</dbReference>
<evidence type="ECO:0000313" key="5">
    <source>
        <dbReference type="EMBL" id="RTH19201.1"/>
    </source>
</evidence>
<evidence type="ECO:0000256" key="1">
    <source>
        <dbReference type="ARBA" id="ARBA00023172"/>
    </source>
</evidence>
<organism evidence="4 6">
    <name type="scientific">Thermus scotoductus</name>
    <dbReference type="NCBI Taxonomy" id="37636"/>
    <lineage>
        <taxon>Bacteria</taxon>
        <taxon>Thermotogati</taxon>
        <taxon>Deinococcota</taxon>
        <taxon>Deinococci</taxon>
        <taxon>Thermales</taxon>
        <taxon>Thermaceae</taxon>
        <taxon>Thermus</taxon>
    </lineage>
</organism>
<evidence type="ECO:0000313" key="6">
    <source>
        <dbReference type="Proteomes" id="UP000286910"/>
    </source>
</evidence>
<dbReference type="Proteomes" id="UP000287439">
    <property type="component" value="Unassembled WGS sequence"/>
</dbReference>
<dbReference type="Gene3D" id="1.10.443.10">
    <property type="entry name" value="Intergrase catalytic core"/>
    <property type="match status" value="1"/>
</dbReference>
<evidence type="ECO:0000313" key="8">
    <source>
        <dbReference type="Proteomes" id="UP000288082"/>
    </source>
</evidence>
<dbReference type="Proteomes" id="UP000286910">
    <property type="component" value="Unassembled WGS sequence"/>
</dbReference>
<dbReference type="InterPro" id="IPR011010">
    <property type="entry name" value="DNA_brk_join_enz"/>
</dbReference>
<reference evidence="6 7" key="1">
    <citation type="journal article" date="2019" name="Extremophiles">
        <title>Biogeography of thermophiles and predominance of Thermus scotoductus in domestic water heaters.</title>
        <authorList>
            <person name="Wilpiszeski R.L."/>
            <person name="Zhang Z."/>
            <person name="House C.H."/>
        </authorList>
    </citation>
    <scope>NUCLEOTIDE SEQUENCE [LARGE SCALE GENOMIC DNA]</scope>
    <source>
        <strain evidence="5 7">28_S28</strain>
        <strain evidence="4 6">32_S32</strain>
        <strain evidence="3 8">38_S38</strain>
    </source>
</reference>
<feature type="domain" description="Tyr recombinase" evidence="2">
    <location>
        <begin position="120"/>
        <end position="305"/>
    </location>
</feature>
<protein>
    <submittedName>
        <fullName evidence="4">Recombinase XerD</fullName>
    </submittedName>
</protein>
<dbReference type="EMBL" id="PELV01000114">
    <property type="protein sequence ID" value="RTH19201.1"/>
    <property type="molecule type" value="Genomic_DNA"/>
</dbReference>
<dbReference type="AlphaFoldDB" id="A0A430QYV6"/>
<dbReference type="InterPro" id="IPR013762">
    <property type="entry name" value="Integrase-like_cat_sf"/>
</dbReference>
<dbReference type="Proteomes" id="UP000288082">
    <property type="component" value="Unassembled WGS sequence"/>
</dbReference>
<evidence type="ECO:0000313" key="3">
    <source>
        <dbReference type="EMBL" id="RTH00029.1"/>
    </source>
</evidence>
<dbReference type="GO" id="GO:0003677">
    <property type="term" value="F:DNA binding"/>
    <property type="evidence" value="ECO:0007669"/>
    <property type="project" value="InterPro"/>
</dbReference>
<proteinExistence type="predicted"/>
<dbReference type="EMBL" id="PELM01000448">
    <property type="protein sequence ID" value="RTH00029.1"/>
    <property type="molecule type" value="Genomic_DNA"/>
</dbReference>
<accession>A0A430QYV6</accession>
<dbReference type="RefSeq" id="WP_019551687.1">
    <property type="nucleotide sequence ID" value="NZ_DAHVNI010000032.1"/>
</dbReference>
<evidence type="ECO:0000313" key="4">
    <source>
        <dbReference type="EMBL" id="RTH00316.1"/>
    </source>
</evidence>
<keyword evidence="1" id="KW-0233">DNA recombination</keyword>
<gene>
    <name evidence="5" type="ORF">CSW41_04550</name>
    <name evidence="4" type="ORF">CSW45_13800</name>
    <name evidence="3" type="ORF">CSW50_11315</name>
</gene>
<sequence>MVGEALATWNERVLAEGVWAYLVRHRRRPDTVVPHMVERFVLWLALKGRKWPALEAGDILAYLLEIKEKGFPGGPPGPLAPATVERARGALGYLWPFLEWAGHPMPPHVEYPPRQYPLLSGRVPIPEEVWERVWQATDHFTPAYWRPMLKVVLVMLGEVGLNLREALDLWRDDVRGEVLLVRGRRLREIPLSPLAQGVLREWLPVRDYLASHQPLPFPHLLLSPAPTKNRGKPLTHPTVVVLLKDLLRYAGYKEEDRARASFAKRLRWRAIRNYLKAGYPKDKVAYWTGMRSLLMPGWEKEAGWE</sequence>